<dbReference type="InterPro" id="IPR020026">
    <property type="entry name" value="PseC"/>
</dbReference>
<evidence type="ECO:0000256" key="1">
    <source>
        <dbReference type="ARBA" id="ARBA00037999"/>
    </source>
</evidence>
<accession>A0ABU7M189</accession>
<keyword evidence="4" id="KW-1185">Reference proteome</keyword>
<dbReference type="CDD" id="cd00616">
    <property type="entry name" value="AHBA_syn"/>
    <property type="match status" value="1"/>
</dbReference>
<evidence type="ECO:0000313" key="3">
    <source>
        <dbReference type="EMBL" id="MEE2567030.1"/>
    </source>
</evidence>
<dbReference type="NCBIfam" id="TIGR03588">
    <property type="entry name" value="PseC"/>
    <property type="match status" value="1"/>
</dbReference>
<comment type="caution">
    <text evidence="3">The sequence shown here is derived from an EMBL/GenBank/DDBJ whole genome shotgun (WGS) entry which is preliminary data.</text>
</comment>
<keyword evidence="2" id="KW-0663">Pyridoxal phosphate</keyword>
<dbReference type="Pfam" id="PF01041">
    <property type="entry name" value="DegT_DnrJ_EryC1"/>
    <property type="match status" value="1"/>
</dbReference>
<dbReference type="Gene3D" id="3.90.1150.10">
    <property type="entry name" value="Aspartate Aminotransferase, domain 1"/>
    <property type="match status" value="1"/>
</dbReference>
<sequence length="388" mass="41073">MTGRFLPYGRQMIGEDDIAAVNRVLRGDMLTTGPEIPAFEAALQGVTGAAHARACSSGTSALHLALAGLGVGDGDTCIVPAITFMATANAARYCGADNVFADVDPDTGLMTPETLRAAIKRASGPVRAVLPVHLAGQCADMAGIAAIARGAGAFVVEDACHALGTETADGSVGNCAHSDAACFSFHPVKTIACGEGGAVTTNDAALAGRIDILRSHGITRDPEAFDGDPDEPWRHEMIALGWNYRMTDIQAALGRSQLTKLNAFAARRHELAECYDRAFDGLTPLARPLSRMPDCKPCWHLYVVLIDFEAAGKSRADVMRALAERGIGTQVHYMPVPSQPYYRELQGDQTPPGAARYYARCLSLPLFAGMEDGDPEFVAAALKEVLEP</sequence>
<reference evidence="3 4" key="1">
    <citation type="submission" date="2024-01" db="EMBL/GenBank/DDBJ databases">
        <title>Hyphobacterium bacterium isolated from marine sediment.</title>
        <authorList>
            <person name="Zhao S."/>
        </authorList>
    </citation>
    <scope>NUCLEOTIDE SEQUENCE [LARGE SCALE GENOMIC DNA]</scope>
    <source>
        <strain evidence="3 4">Y60-23</strain>
    </source>
</reference>
<dbReference type="Proteomes" id="UP001310692">
    <property type="component" value="Unassembled WGS sequence"/>
</dbReference>
<dbReference type="PANTHER" id="PTHR30244:SF34">
    <property type="entry name" value="DTDP-4-AMINO-4,6-DIDEOXYGALACTOSE TRANSAMINASE"/>
    <property type="match status" value="1"/>
</dbReference>
<dbReference type="InterPro" id="IPR015424">
    <property type="entry name" value="PyrdxlP-dep_Trfase"/>
</dbReference>
<evidence type="ECO:0000256" key="2">
    <source>
        <dbReference type="RuleBase" id="RU004508"/>
    </source>
</evidence>
<comment type="similarity">
    <text evidence="1 2">Belongs to the DegT/DnrJ/EryC1 family.</text>
</comment>
<dbReference type="Gene3D" id="3.40.640.10">
    <property type="entry name" value="Type I PLP-dependent aspartate aminotransferase-like (Major domain)"/>
    <property type="match status" value="1"/>
</dbReference>
<dbReference type="GO" id="GO:0008483">
    <property type="term" value="F:transaminase activity"/>
    <property type="evidence" value="ECO:0007669"/>
    <property type="project" value="UniProtKB-KW"/>
</dbReference>
<dbReference type="PANTHER" id="PTHR30244">
    <property type="entry name" value="TRANSAMINASE"/>
    <property type="match status" value="1"/>
</dbReference>
<keyword evidence="3" id="KW-0032">Aminotransferase</keyword>
<dbReference type="InterPro" id="IPR015421">
    <property type="entry name" value="PyrdxlP-dep_Trfase_major"/>
</dbReference>
<organism evidence="3 4">
    <name type="scientific">Hyphobacterium marinum</name>
    <dbReference type="NCBI Taxonomy" id="3116574"/>
    <lineage>
        <taxon>Bacteria</taxon>
        <taxon>Pseudomonadati</taxon>
        <taxon>Pseudomonadota</taxon>
        <taxon>Alphaproteobacteria</taxon>
        <taxon>Maricaulales</taxon>
        <taxon>Maricaulaceae</taxon>
        <taxon>Hyphobacterium</taxon>
    </lineage>
</organism>
<dbReference type="SUPFAM" id="SSF53383">
    <property type="entry name" value="PLP-dependent transferases"/>
    <property type="match status" value="1"/>
</dbReference>
<dbReference type="EMBL" id="JAZDRO010000004">
    <property type="protein sequence ID" value="MEE2567030.1"/>
    <property type="molecule type" value="Genomic_DNA"/>
</dbReference>
<proteinExistence type="inferred from homology"/>
<dbReference type="EC" id="2.6.1.92" evidence="3"/>
<dbReference type="InterPro" id="IPR015422">
    <property type="entry name" value="PyrdxlP-dep_Trfase_small"/>
</dbReference>
<dbReference type="RefSeq" id="WP_330196589.1">
    <property type="nucleotide sequence ID" value="NZ_JAZDRO010000004.1"/>
</dbReference>
<dbReference type="PIRSF" id="PIRSF000390">
    <property type="entry name" value="PLP_StrS"/>
    <property type="match status" value="1"/>
</dbReference>
<keyword evidence="3" id="KW-0808">Transferase</keyword>
<evidence type="ECO:0000313" key="4">
    <source>
        <dbReference type="Proteomes" id="UP001310692"/>
    </source>
</evidence>
<dbReference type="InterPro" id="IPR000653">
    <property type="entry name" value="DegT/StrS_aminotransferase"/>
</dbReference>
<protein>
    <submittedName>
        <fullName evidence="3">UDP-4-amino-4, 6-dideoxy-N-acetyl-beta-L-altrosamine transaminase</fullName>
        <ecNumber evidence="3">2.6.1.92</ecNumber>
    </submittedName>
</protein>
<gene>
    <name evidence="3" type="primary">pseC</name>
    <name evidence="3" type="ORF">V0U35_10090</name>
</gene>
<name>A0ABU7M189_9PROT</name>